<protein>
    <submittedName>
        <fullName evidence="2">Uncharacterized protein</fullName>
    </submittedName>
</protein>
<dbReference type="OrthoDB" id="9950800at2"/>
<proteinExistence type="predicted"/>
<dbReference type="STRING" id="1333845.SAMN04487895_10384"/>
<dbReference type="RefSeq" id="WP_090833905.1">
    <property type="nucleotide sequence ID" value="NZ_CP076607.1"/>
</dbReference>
<accession>A0A1H8JP84</accession>
<sequence>MNKPTVESINLVYADKFEKYAAMMVVDAICDLKYIVLEEGKYKDTVMKYAQETAERLGVEFIDEVKEDVVISGGGGVTVEDIDNLKDGESLDFDTYSIERAFEEHRINGQRVRMYFVDLYTVTDSFGYQGESADAEEIVDAINCGVFG</sequence>
<dbReference type="Proteomes" id="UP000198809">
    <property type="component" value="Unassembled WGS sequence"/>
</dbReference>
<name>A0A1H8JP84_9BACL</name>
<dbReference type="EMBL" id="FODH01000003">
    <property type="protein sequence ID" value="SEN81998.1"/>
    <property type="molecule type" value="Genomic_DNA"/>
</dbReference>
<keyword evidence="4" id="KW-1185">Reference proteome</keyword>
<dbReference type="Proteomes" id="UP000683429">
    <property type="component" value="Chromosome"/>
</dbReference>
<dbReference type="EMBL" id="CP076607">
    <property type="protein sequence ID" value="QWU13420.1"/>
    <property type="molecule type" value="Genomic_DNA"/>
</dbReference>
<evidence type="ECO:0000313" key="4">
    <source>
        <dbReference type="Proteomes" id="UP000683429"/>
    </source>
</evidence>
<reference evidence="2 3" key="1">
    <citation type="submission" date="2016-10" db="EMBL/GenBank/DDBJ databases">
        <authorList>
            <person name="de Groot N.N."/>
        </authorList>
    </citation>
    <scope>NUCLEOTIDE SEQUENCE [LARGE SCALE GENOMIC DNA]</scope>
    <source>
        <strain evidence="2 3">CGMCC 1.10238</strain>
    </source>
</reference>
<dbReference type="AlphaFoldDB" id="A0A1H8JP84"/>
<reference evidence="1 4" key="2">
    <citation type="submission" date="2021-06" db="EMBL/GenBank/DDBJ databases">
        <title>Whole genome sequence of Paenibacillus sophorae DSM23020 for comparative genomics.</title>
        <authorList>
            <person name="Kim M.-J."/>
            <person name="Lee G."/>
            <person name="Shin J.-H."/>
        </authorList>
    </citation>
    <scope>NUCLEOTIDE SEQUENCE [LARGE SCALE GENOMIC DNA]</scope>
    <source>
        <strain evidence="1 4">DSM 23020</strain>
    </source>
</reference>
<evidence type="ECO:0000313" key="2">
    <source>
        <dbReference type="EMBL" id="SEN81998.1"/>
    </source>
</evidence>
<organism evidence="2 3">
    <name type="scientific">Paenibacillus sophorae</name>
    <dbReference type="NCBI Taxonomy" id="1333845"/>
    <lineage>
        <taxon>Bacteria</taxon>
        <taxon>Bacillati</taxon>
        <taxon>Bacillota</taxon>
        <taxon>Bacilli</taxon>
        <taxon>Bacillales</taxon>
        <taxon>Paenibacillaceae</taxon>
        <taxon>Paenibacillus</taxon>
    </lineage>
</organism>
<gene>
    <name evidence="1" type="ORF">KP014_15580</name>
    <name evidence="2" type="ORF">SAMN04487895_10384</name>
</gene>
<evidence type="ECO:0000313" key="1">
    <source>
        <dbReference type="EMBL" id="QWU13420.1"/>
    </source>
</evidence>
<evidence type="ECO:0000313" key="3">
    <source>
        <dbReference type="Proteomes" id="UP000198809"/>
    </source>
</evidence>